<evidence type="ECO:0000313" key="2">
    <source>
        <dbReference type="Proteomes" id="UP000276133"/>
    </source>
</evidence>
<keyword evidence="2" id="KW-1185">Reference proteome</keyword>
<comment type="caution">
    <text evidence="1">The sequence shown here is derived from an EMBL/GenBank/DDBJ whole genome shotgun (WGS) entry which is preliminary data.</text>
</comment>
<accession>A0A3M7RMF0</accession>
<sequence length="161" mass="19259">MLYEAKTFFFVRVKVKLGLYFWKISHIKETMRLTLKEKAWIWALPLESLTRSYGIFLNEKEERSPRLSKALKNVQEINESFKMEQSTFNENLRVPSRQSVKVVEHDDRNQVHKRALSNAIEVNEIIQDQEVKIENNLKIEETEKRKKQAAFKEEKNFKSQK</sequence>
<protein>
    <submittedName>
        <fullName evidence="1">Uncharacterized protein</fullName>
    </submittedName>
</protein>
<name>A0A3M7RMF0_BRAPC</name>
<reference evidence="1 2" key="1">
    <citation type="journal article" date="2018" name="Sci. Rep.">
        <title>Genomic signatures of local adaptation to the degree of environmental predictability in rotifers.</title>
        <authorList>
            <person name="Franch-Gras L."/>
            <person name="Hahn C."/>
            <person name="Garcia-Roger E.M."/>
            <person name="Carmona M.J."/>
            <person name="Serra M."/>
            <person name="Gomez A."/>
        </authorList>
    </citation>
    <scope>NUCLEOTIDE SEQUENCE [LARGE SCALE GENOMIC DNA]</scope>
    <source>
        <strain evidence="1">HYR1</strain>
    </source>
</reference>
<dbReference type="AlphaFoldDB" id="A0A3M7RMF0"/>
<dbReference type="EMBL" id="REGN01003097">
    <property type="protein sequence ID" value="RNA24567.1"/>
    <property type="molecule type" value="Genomic_DNA"/>
</dbReference>
<evidence type="ECO:0000313" key="1">
    <source>
        <dbReference type="EMBL" id="RNA24567.1"/>
    </source>
</evidence>
<dbReference type="Proteomes" id="UP000276133">
    <property type="component" value="Unassembled WGS sequence"/>
</dbReference>
<gene>
    <name evidence="1" type="ORF">BpHYR1_030140</name>
</gene>
<proteinExistence type="predicted"/>
<organism evidence="1 2">
    <name type="scientific">Brachionus plicatilis</name>
    <name type="common">Marine rotifer</name>
    <name type="synonym">Brachionus muelleri</name>
    <dbReference type="NCBI Taxonomy" id="10195"/>
    <lineage>
        <taxon>Eukaryota</taxon>
        <taxon>Metazoa</taxon>
        <taxon>Spiralia</taxon>
        <taxon>Gnathifera</taxon>
        <taxon>Rotifera</taxon>
        <taxon>Eurotatoria</taxon>
        <taxon>Monogononta</taxon>
        <taxon>Pseudotrocha</taxon>
        <taxon>Ploima</taxon>
        <taxon>Brachionidae</taxon>
        <taxon>Brachionus</taxon>
    </lineage>
</organism>